<proteinExistence type="predicted"/>
<accession>A0A060CSL9</accession>
<dbReference type="EMBL" id="KJ095709">
    <property type="protein sequence ID" value="AIA99605.1"/>
    <property type="molecule type" value="Genomic_DNA"/>
</dbReference>
<reference evidence="1" key="1">
    <citation type="journal article" date="2014" name="Microb. Ecol.">
        <title>Phylogenetic and Functional Analysis of Gut Microbiota of a Fungus-Growing Higher Termite: Bacteroidetes from Higher Termites Are a Rich Source of beta-Glucosidase Genes.</title>
        <authorList>
            <person name="Zhang M."/>
            <person name="Liu N."/>
            <person name="Qian C."/>
            <person name="Wang Q."/>
            <person name="Wang Q."/>
            <person name="Long Y."/>
            <person name="Huang Y."/>
            <person name="Zhou Z."/>
            <person name="Yan X."/>
        </authorList>
    </citation>
    <scope>NUCLEOTIDE SEQUENCE</scope>
</reference>
<dbReference type="AlphaFoldDB" id="A0A060CSL9"/>
<name>A0A060CSL9_9BACT</name>
<dbReference type="SUPFAM" id="SSF56935">
    <property type="entry name" value="Porins"/>
    <property type="match status" value="1"/>
</dbReference>
<sequence length="210" mass="23610">MLREKPTPGYVGLRAPFANSGIMDNSGWEFDISYRTEIQDVSLGIKANASYLKNTLVDYGNASGENSWGNVAAAGIDNFIYQKNGMPNPYFYGYRMDGLIQTQEEADEYNFKYNQSAKPGDVRFKDLTGDGAIDDKDREMIGKPNPDWTFGLTLTAEWKGLDFYAFFQGVTGNKIFDISKRADIPLQNLPSWMLPTSRHSIICRSLKVLP</sequence>
<evidence type="ECO:0000313" key="1">
    <source>
        <dbReference type="EMBL" id="AIA99605.1"/>
    </source>
</evidence>
<organism evidence="1">
    <name type="scientific">uncultured bacterium contig00110(2014)</name>
    <dbReference type="NCBI Taxonomy" id="1465632"/>
    <lineage>
        <taxon>Bacteria</taxon>
        <taxon>environmental samples</taxon>
    </lineage>
</organism>
<protein>
    <submittedName>
        <fullName evidence="1">Uncharacterized protein</fullName>
    </submittedName>
</protein>